<keyword evidence="3" id="KW-0804">Transcription</keyword>
<feature type="region of interest" description="Disordered" evidence="5">
    <location>
        <begin position="118"/>
        <end position="139"/>
    </location>
</feature>
<dbReference type="InterPro" id="IPR015300">
    <property type="entry name" value="DNA-bd_pseudobarrel_sf"/>
</dbReference>
<evidence type="ECO:0000256" key="1">
    <source>
        <dbReference type="ARBA" id="ARBA00023015"/>
    </source>
</evidence>
<dbReference type="EMBL" id="CM026429">
    <property type="protein sequence ID" value="KAG0563422.1"/>
    <property type="molecule type" value="Genomic_DNA"/>
</dbReference>
<evidence type="ECO:0000259" key="6">
    <source>
        <dbReference type="PROSITE" id="PS50863"/>
    </source>
</evidence>
<dbReference type="PANTHER" id="PTHR31391:SF157">
    <property type="entry name" value="B3 DOMAIN-CONTAINING PROTEIN REM16"/>
    <property type="match status" value="1"/>
</dbReference>
<dbReference type="CDD" id="cd10017">
    <property type="entry name" value="B3_DNA"/>
    <property type="match status" value="2"/>
</dbReference>
<evidence type="ECO:0000256" key="2">
    <source>
        <dbReference type="ARBA" id="ARBA00023125"/>
    </source>
</evidence>
<name>A0A8T0H2T3_CERPU</name>
<dbReference type="InterPro" id="IPR003340">
    <property type="entry name" value="B3_DNA-bd"/>
</dbReference>
<evidence type="ECO:0000313" key="8">
    <source>
        <dbReference type="Proteomes" id="UP000822688"/>
    </source>
</evidence>
<evidence type="ECO:0000313" key="7">
    <source>
        <dbReference type="EMBL" id="KAG0563422.1"/>
    </source>
</evidence>
<keyword evidence="4" id="KW-0539">Nucleus</keyword>
<dbReference type="AlphaFoldDB" id="A0A8T0H2T3"/>
<dbReference type="SMART" id="SM01019">
    <property type="entry name" value="B3"/>
    <property type="match status" value="2"/>
</dbReference>
<evidence type="ECO:0000256" key="3">
    <source>
        <dbReference type="ARBA" id="ARBA00023163"/>
    </source>
</evidence>
<feature type="domain" description="TF-B3" evidence="6">
    <location>
        <begin position="775"/>
        <end position="874"/>
    </location>
</feature>
<dbReference type="Gene3D" id="2.40.330.10">
    <property type="entry name" value="DNA-binding pseudobarrel domain"/>
    <property type="match status" value="2"/>
</dbReference>
<dbReference type="SUPFAM" id="SSF101936">
    <property type="entry name" value="DNA-binding pseudobarrel domain"/>
    <property type="match status" value="2"/>
</dbReference>
<dbReference type="InterPro" id="IPR044837">
    <property type="entry name" value="REM16-like"/>
</dbReference>
<dbReference type="Pfam" id="PF02362">
    <property type="entry name" value="B3"/>
    <property type="match status" value="1"/>
</dbReference>
<accession>A0A8T0H2T3</accession>
<feature type="domain" description="TF-B3" evidence="6">
    <location>
        <begin position="1"/>
        <end position="91"/>
    </location>
</feature>
<gene>
    <name evidence="7" type="ORF">KC19_8G030000</name>
</gene>
<keyword evidence="1" id="KW-0805">Transcription regulation</keyword>
<proteinExistence type="predicted"/>
<protein>
    <recommendedName>
        <fullName evidence="6">TF-B3 domain-containing protein</fullName>
    </recommendedName>
</protein>
<reference evidence="7" key="1">
    <citation type="submission" date="2020-06" db="EMBL/GenBank/DDBJ databases">
        <title>WGS assembly of Ceratodon purpureus strain R40.</title>
        <authorList>
            <person name="Carey S.B."/>
            <person name="Jenkins J."/>
            <person name="Shu S."/>
            <person name="Lovell J.T."/>
            <person name="Sreedasyam A."/>
            <person name="Maumus F."/>
            <person name="Tiley G.P."/>
            <person name="Fernandez-Pozo N."/>
            <person name="Barry K."/>
            <person name="Chen C."/>
            <person name="Wang M."/>
            <person name="Lipzen A."/>
            <person name="Daum C."/>
            <person name="Saski C.A."/>
            <person name="Payton A.C."/>
            <person name="Mcbreen J.C."/>
            <person name="Conrad R.E."/>
            <person name="Kollar L.M."/>
            <person name="Olsson S."/>
            <person name="Huttunen S."/>
            <person name="Landis J.B."/>
            <person name="Wickett N.J."/>
            <person name="Johnson M.G."/>
            <person name="Rensing S.A."/>
            <person name="Grimwood J."/>
            <person name="Schmutz J."/>
            <person name="Mcdaniel S.F."/>
        </authorList>
    </citation>
    <scope>NUCLEOTIDE SEQUENCE</scope>
    <source>
        <strain evidence="7">R40</strain>
    </source>
</reference>
<evidence type="ECO:0000256" key="4">
    <source>
        <dbReference type="ARBA" id="ARBA00023242"/>
    </source>
</evidence>
<keyword evidence="2" id="KW-0238">DNA-binding</keyword>
<dbReference type="PROSITE" id="PS50863">
    <property type="entry name" value="B3"/>
    <property type="match status" value="2"/>
</dbReference>
<dbReference type="PANTHER" id="PTHR31391">
    <property type="entry name" value="B3 DOMAIN-CONTAINING PROTEIN OS11G0197600-RELATED"/>
    <property type="match status" value="1"/>
</dbReference>
<sequence>MTKRSLHQAASSAICIPEAFMEDYPDTFQKGKVITLQGPSGNTWRVAALEKYILHPGWRAFSHDHQLREGDVLNFNLTKPSHFVVDIFNSNGDVRKSARKARVTGKYAIEAGAPALQDRSRKRKEIETGVPSNSDRCKTTSKRRNFNAEFARGPRLKFCERTKQWESHEQMDIRHEVVNLDTDDEEPKGQVRRRETSTKIERLIEFMREEEENRIKPESTPPVIQVVNLADEDDHQMVEKSHEDITGVGEENCVANEQHFSDDSFDDEKETASNPLRQFTKMFDKRPRKTSKDSNVERPATEVKKETLDTESDPLSRQAQITICDADTVTVEAASDPLSRRAQISSDQDTVMMKEELEETHLVGVVHSVDVEVDNTLKHAGGAAHLESSVMSLPKSSPQPQKIEDRTIVDCTDEQRLRAQSSSPHVKNFSMISPNNILHSAMEASQKSCTDIQGIIENHSNAASNNLVFESCKIDSMAQAAADYEPVTRKGDAHANSSQVTLPTRTLAMPDMYESKLSTLNNISKDIVKIATVNSSRLQGKVQEAGECSSETLDKTVNVPVTETTISQELAKELDTLKLNEEEFKSINTEHDECMFQSASPSVALKDCQLQVTKTKPEEVQSILPVSENSNENEIAPSTDGLASQTRNEEISTAMTSGFETPATEEIELQLKSGNVADIVMKQTALKEVMVGNPQRKLEFKELIANVSDPKVTPDAAQVEEKHFNIQAKPTLMIKPDAHICTLISRRGQVAQGERDRALHLAQALANSKHPKPCFVAVMKSTHVYTDFNMDIPADFVKQWTLPEKEVRVTLVNDEPPSNCKAIWKPGNDLKNATLNAHGWMNFSRTHFLEEGDVCVFEVLKTHPAFRIGVYIFRVVELKKPRGHDWEHHYKVAETIPAGAKIHTTIQA</sequence>
<evidence type="ECO:0000256" key="5">
    <source>
        <dbReference type="SAM" id="MobiDB-lite"/>
    </source>
</evidence>
<dbReference type="Proteomes" id="UP000822688">
    <property type="component" value="Chromosome 8"/>
</dbReference>
<comment type="caution">
    <text evidence="7">The sequence shown here is derived from an EMBL/GenBank/DDBJ whole genome shotgun (WGS) entry which is preliminary data.</text>
</comment>
<feature type="compositionally biased region" description="Basic and acidic residues" evidence="5">
    <location>
        <begin position="283"/>
        <end position="308"/>
    </location>
</feature>
<keyword evidence="8" id="KW-1185">Reference proteome</keyword>
<dbReference type="GO" id="GO:0003677">
    <property type="term" value="F:DNA binding"/>
    <property type="evidence" value="ECO:0007669"/>
    <property type="project" value="UniProtKB-KW"/>
</dbReference>
<feature type="region of interest" description="Disordered" evidence="5">
    <location>
        <begin position="283"/>
        <end position="314"/>
    </location>
</feature>
<organism evidence="7 8">
    <name type="scientific">Ceratodon purpureus</name>
    <name type="common">Fire moss</name>
    <name type="synonym">Dicranum purpureum</name>
    <dbReference type="NCBI Taxonomy" id="3225"/>
    <lineage>
        <taxon>Eukaryota</taxon>
        <taxon>Viridiplantae</taxon>
        <taxon>Streptophyta</taxon>
        <taxon>Embryophyta</taxon>
        <taxon>Bryophyta</taxon>
        <taxon>Bryophytina</taxon>
        <taxon>Bryopsida</taxon>
        <taxon>Dicranidae</taxon>
        <taxon>Pseudoditrichales</taxon>
        <taxon>Ditrichaceae</taxon>
        <taxon>Ceratodon</taxon>
    </lineage>
</organism>